<dbReference type="GO" id="GO:0016020">
    <property type="term" value="C:membrane"/>
    <property type="evidence" value="ECO:0007669"/>
    <property type="project" value="TreeGrafter"/>
</dbReference>
<dbReference type="Proteomes" id="UP000319148">
    <property type="component" value="Unassembled WGS sequence"/>
</dbReference>
<accession>A0A501PKD6</accession>
<dbReference type="RefSeq" id="WP_139940586.1">
    <property type="nucleotide sequence ID" value="NZ_JBHSYP010000027.1"/>
</dbReference>
<comment type="caution">
    <text evidence="2">The sequence shown here is derived from an EMBL/GenBank/DDBJ whole genome shotgun (WGS) entry which is preliminary data.</text>
</comment>
<dbReference type="InterPro" id="IPR029058">
    <property type="entry name" value="AB_hydrolase_fold"/>
</dbReference>
<sequence length="294" mass="33532">MNSIHVDLLGTETRFYDTGKYRTRTIEVVNDKQPLFLLHGGGGHAETYSRNMVALSKSSHPYAIDFIWHGMSSRPDFSKAGPNDKDHWLSQFTDQLLNLMDHLGIEKASVEGESLGGWIAMDMAINHPDRTEKVILNTAWGMSFDPSKVHEGDHDLDALRETSVNALMNPTPELLRKRLEWLMPLGGVTDELVQLRYALWSIPETRDALLKYYDYLFAPNIAEFYFTEEDFPKIECPALVLWSDKNPIHGVDAADRLAELIPNSQKHIMEGCAHWPQWERPEEHDEVVNAFLAS</sequence>
<keyword evidence="2" id="KW-0378">Hydrolase</keyword>
<dbReference type="Gene3D" id="3.40.50.1820">
    <property type="entry name" value="alpha/beta hydrolase"/>
    <property type="match status" value="1"/>
</dbReference>
<dbReference type="Pfam" id="PF00561">
    <property type="entry name" value="Abhydrolase_1"/>
    <property type="match status" value="1"/>
</dbReference>
<gene>
    <name evidence="2" type="ORF">FIV46_08960</name>
</gene>
<evidence type="ECO:0000313" key="2">
    <source>
        <dbReference type="EMBL" id="TPD60176.1"/>
    </source>
</evidence>
<dbReference type="PANTHER" id="PTHR43798:SF33">
    <property type="entry name" value="HYDROLASE, PUTATIVE (AFU_ORTHOLOGUE AFUA_2G14860)-RELATED"/>
    <property type="match status" value="1"/>
</dbReference>
<feature type="domain" description="AB hydrolase-1" evidence="1">
    <location>
        <begin position="34"/>
        <end position="281"/>
    </location>
</feature>
<proteinExistence type="predicted"/>
<dbReference type="InterPro" id="IPR000073">
    <property type="entry name" value="AB_hydrolase_1"/>
</dbReference>
<dbReference type="AlphaFoldDB" id="A0A501PKD6"/>
<dbReference type="EMBL" id="VFIY01000008">
    <property type="protein sequence ID" value="TPD60176.1"/>
    <property type="molecule type" value="Genomic_DNA"/>
</dbReference>
<dbReference type="PANTHER" id="PTHR43798">
    <property type="entry name" value="MONOACYLGLYCEROL LIPASE"/>
    <property type="match status" value="1"/>
</dbReference>
<name>A0A501PKD6_9PROT</name>
<evidence type="ECO:0000313" key="3">
    <source>
        <dbReference type="Proteomes" id="UP000319148"/>
    </source>
</evidence>
<dbReference type="InterPro" id="IPR050266">
    <property type="entry name" value="AB_hydrolase_sf"/>
</dbReference>
<dbReference type="SUPFAM" id="SSF53474">
    <property type="entry name" value="alpha/beta-Hydrolases"/>
    <property type="match status" value="1"/>
</dbReference>
<dbReference type="GO" id="GO:0016787">
    <property type="term" value="F:hydrolase activity"/>
    <property type="evidence" value="ECO:0007669"/>
    <property type="project" value="UniProtKB-KW"/>
</dbReference>
<dbReference type="OrthoDB" id="7253779at2"/>
<reference evidence="3" key="1">
    <citation type="submission" date="2019-06" db="EMBL/GenBank/DDBJ databases">
        <title>The complete genome of Emcibacter congregatus ZYLT.</title>
        <authorList>
            <person name="Zhao Z."/>
        </authorList>
    </citation>
    <scope>NUCLEOTIDE SEQUENCE [LARGE SCALE GENOMIC DNA]</scope>
    <source>
        <strain evidence="3">MCCC 1A06723</strain>
    </source>
</reference>
<keyword evidence="3" id="KW-1185">Reference proteome</keyword>
<organism evidence="2 3">
    <name type="scientific">Emcibacter nanhaiensis</name>
    <dbReference type="NCBI Taxonomy" id="1505037"/>
    <lineage>
        <taxon>Bacteria</taxon>
        <taxon>Pseudomonadati</taxon>
        <taxon>Pseudomonadota</taxon>
        <taxon>Alphaproteobacteria</taxon>
        <taxon>Emcibacterales</taxon>
        <taxon>Emcibacteraceae</taxon>
        <taxon>Emcibacter</taxon>
    </lineage>
</organism>
<evidence type="ECO:0000259" key="1">
    <source>
        <dbReference type="Pfam" id="PF00561"/>
    </source>
</evidence>
<protein>
    <submittedName>
        <fullName evidence="2">Alpha/beta hydrolase</fullName>
    </submittedName>
</protein>